<organism evidence="1 2">
    <name type="scientific">Magnetospirillum aberrantis SpK</name>
    <dbReference type="NCBI Taxonomy" id="908842"/>
    <lineage>
        <taxon>Bacteria</taxon>
        <taxon>Pseudomonadati</taxon>
        <taxon>Pseudomonadota</taxon>
        <taxon>Alphaproteobacteria</taxon>
        <taxon>Rhodospirillales</taxon>
        <taxon>Rhodospirillaceae</taxon>
        <taxon>Magnetospirillum</taxon>
    </lineage>
</organism>
<sequence length="842" mass="90560">MTAGSVIRPESPQTAIVVDVGVGKTHEIVNTIPTLARQGARIAYATANHKIAAEVVARINEVAGERLAVVWRGPEQEDPACPGGKMCPRADALAAVLGVTHDREGLCGSKRREGGFCRYNPAVAGEDGCGYLRQREQVRGAPVVVFPVNMLAEAVPMSMRRPKVPLPDGSEAEQPAFDMLVIDEAFHTALLGGFGAKPYAVPLEDLAPELWNPPDRPDADGDRPGWAKRELHEVFGALGAAITSASNGRVPDGPFRTAGLTGSRLQRAFNLARRCYPGDAEVRKLYRPDMAADQIAAALADAAKTTGRVRRVTRLLEIAADLLDGRTTAAAIQRRQHGASVSVALKWRKPIHAGWDAATVYLDATGTPELTRAWLPRLNVAPAVTAAKPYQRIVQVVDKTFSQTSLIDDESKPPEDKHRKTALNNQAKVAQFVEVVAATHHGRGVVLPDGQRVDVLLIGQLALVGDPEKGAKGRLSGRLPGNLAVAHLNGMRGLDRYKGVSALVIVGRTQASPGEVEDLAEIITGTPVARLSSGEWYSTRTGGRLLADGSGLSAEVDHHPDRLAEMVRRSICEAEILQAIGRGRGVRRGADHPLTIYLLTDVVIPEPVEVVTWEEAQRIAGPPGLLFARGVVPLDGRGRAAVLADVFGPGAKGHQACKDWLRHHQEDAATLDKWANGELVEFSYSTSLLEFSTKSREGWAAFKYRRGGERQSASVWIDTRQHPDPRAAAERWLGQLDRWEAAPIPMPVPEAKPAEQPVPPPKPQAAPVEQQPATFTLEQIAAALGYSDWLQREARKGRLKGLPEAMRDALGIHLLQQEAGVPAFIAACNRLIAGAGTGRAAP</sequence>
<name>A0A7C9QVB0_9PROT</name>
<protein>
    <submittedName>
        <fullName evidence="1">Uncharacterized protein</fullName>
    </submittedName>
</protein>
<keyword evidence="2" id="KW-1185">Reference proteome</keyword>
<accession>A0A7C9QVB0</accession>
<evidence type="ECO:0000313" key="2">
    <source>
        <dbReference type="Proteomes" id="UP000480684"/>
    </source>
</evidence>
<evidence type="ECO:0000313" key="1">
    <source>
        <dbReference type="EMBL" id="NFV81297.1"/>
    </source>
</evidence>
<proteinExistence type="predicted"/>
<dbReference type="RefSeq" id="WP_163681153.1">
    <property type="nucleotide sequence ID" value="NZ_JAAIYP010000039.1"/>
</dbReference>
<dbReference type="EMBL" id="JAAIYP010000039">
    <property type="protein sequence ID" value="NFV81297.1"/>
    <property type="molecule type" value="Genomic_DNA"/>
</dbReference>
<dbReference type="AlphaFoldDB" id="A0A7C9QVB0"/>
<dbReference type="Proteomes" id="UP000480684">
    <property type="component" value="Unassembled WGS sequence"/>
</dbReference>
<gene>
    <name evidence="1" type="ORF">G4223_14355</name>
</gene>
<comment type="caution">
    <text evidence="1">The sequence shown here is derived from an EMBL/GenBank/DDBJ whole genome shotgun (WGS) entry which is preliminary data.</text>
</comment>
<reference evidence="1 2" key="1">
    <citation type="submission" date="2020-02" db="EMBL/GenBank/DDBJ databases">
        <authorList>
            <person name="Dziuba M."/>
            <person name="Kuznetsov B."/>
            <person name="Mardanov A."/>
            <person name="Ravin N."/>
            <person name="Grouzdev D."/>
        </authorList>
    </citation>
    <scope>NUCLEOTIDE SEQUENCE [LARGE SCALE GENOMIC DNA]</scope>
    <source>
        <strain evidence="1 2">SpK</strain>
    </source>
</reference>